<accession>A0A1G8HR46</accession>
<dbReference type="Proteomes" id="UP000199706">
    <property type="component" value="Unassembled WGS sequence"/>
</dbReference>
<organism evidence="1 2">
    <name type="scientific">Paraburkholderia phenazinium</name>
    <dbReference type="NCBI Taxonomy" id="60549"/>
    <lineage>
        <taxon>Bacteria</taxon>
        <taxon>Pseudomonadati</taxon>
        <taxon>Pseudomonadota</taxon>
        <taxon>Betaproteobacteria</taxon>
        <taxon>Burkholderiales</taxon>
        <taxon>Burkholderiaceae</taxon>
        <taxon>Paraburkholderia</taxon>
    </lineage>
</organism>
<evidence type="ECO:0000313" key="1">
    <source>
        <dbReference type="EMBL" id="SDI09128.1"/>
    </source>
</evidence>
<proteinExistence type="predicted"/>
<dbReference type="AlphaFoldDB" id="A0A1G8HR46"/>
<reference evidence="1 2" key="1">
    <citation type="submission" date="2016-10" db="EMBL/GenBank/DDBJ databases">
        <authorList>
            <person name="de Groot N.N."/>
        </authorList>
    </citation>
    <scope>NUCLEOTIDE SEQUENCE [LARGE SCALE GENOMIC DNA]</scope>
    <source>
        <strain evidence="1 2">LMG 2247</strain>
    </source>
</reference>
<dbReference type="OrthoDB" id="8685535at2"/>
<gene>
    <name evidence="1" type="ORF">SAMN05216466_11739</name>
</gene>
<protein>
    <submittedName>
        <fullName evidence="1">Uncharacterized protein</fullName>
    </submittedName>
</protein>
<name>A0A1G8HR46_9BURK</name>
<dbReference type="RefSeq" id="WP_090690254.1">
    <property type="nucleotide sequence ID" value="NZ_CADERL010000018.1"/>
</dbReference>
<evidence type="ECO:0000313" key="2">
    <source>
        <dbReference type="Proteomes" id="UP000199706"/>
    </source>
</evidence>
<dbReference type="EMBL" id="FNCJ01000017">
    <property type="protein sequence ID" value="SDI09128.1"/>
    <property type="molecule type" value="Genomic_DNA"/>
</dbReference>
<sequence length="108" mass="11659">MSLNLSSNGPAYVSREIRQGVPLSYVSEKLSHAIIDTHAAGVAHPEARKRLSHVMYSQTKAFLALHNVLGAADAQGLPELLLDMERHELHSWIAAVVKHGDLLGTGDA</sequence>